<accession>A0ABP3E8Z0</accession>
<protein>
    <submittedName>
        <fullName evidence="2">Uncharacterized protein</fullName>
    </submittedName>
</protein>
<evidence type="ECO:0000256" key="1">
    <source>
        <dbReference type="SAM" id="MobiDB-lite"/>
    </source>
</evidence>
<dbReference type="EMBL" id="BAAABU010000023">
    <property type="protein sequence ID" value="GAA0255164.1"/>
    <property type="molecule type" value="Genomic_DNA"/>
</dbReference>
<evidence type="ECO:0000313" key="2">
    <source>
        <dbReference type="EMBL" id="GAA0255164.1"/>
    </source>
</evidence>
<feature type="region of interest" description="Disordered" evidence="1">
    <location>
        <begin position="125"/>
        <end position="186"/>
    </location>
</feature>
<feature type="compositionally biased region" description="Polar residues" evidence="1">
    <location>
        <begin position="87"/>
        <end position="108"/>
    </location>
</feature>
<feature type="compositionally biased region" description="Basic and acidic residues" evidence="1">
    <location>
        <begin position="23"/>
        <end position="35"/>
    </location>
</feature>
<comment type="caution">
    <text evidence="2">The sequence shown here is derived from an EMBL/GenBank/DDBJ whole genome shotgun (WGS) entry which is preliminary data.</text>
</comment>
<feature type="region of interest" description="Disordered" evidence="1">
    <location>
        <begin position="84"/>
        <end position="108"/>
    </location>
</feature>
<gene>
    <name evidence="2" type="ORF">GCM10010492_64950</name>
</gene>
<name>A0ABP3E8Z0_9PSEU</name>
<evidence type="ECO:0000313" key="3">
    <source>
        <dbReference type="Proteomes" id="UP001500416"/>
    </source>
</evidence>
<feature type="region of interest" description="Disordered" evidence="1">
    <location>
        <begin position="1"/>
        <end position="54"/>
    </location>
</feature>
<keyword evidence="3" id="KW-1185">Reference proteome</keyword>
<reference evidence="3" key="1">
    <citation type="journal article" date="2019" name="Int. J. Syst. Evol. Microbiol.">
        <title>The Global Catalogue of Microorganisms (GCM) 10K type strain sequencing project: providing services to taxonomists for standard genome sequencing and annotation.</title>
        <authorList>
            <consortium name="The Broad Institute Genomics Platform"/>
            <consortium name="The Broad Institute Genome Sequencing Center for Infectious Disease"/>
            <person name="Wu L."/>
            <person name="Ma J."/>
        </authorList>
    </citation>
    <scope>NUCLEOTIDE SEQUENCE [LARGE SCALE GENOMIC DNA]</scope>
    <source>
        <strain evidence="3">JCM 3380</strain>
    </source>
</reference>
<sequence>MYPRPRPPLSTCGARGSCGCGSADRRLADPHRPPDARTPPPGKGGARLKGKTRCGTPVANVPIVAPAPPWCTTRSTCGSRSACGNHGRTTTFPGTSPNASTSTLGPVDTNTRTFNVANPAIAVRNTPASPNAVPNVRYTSGSRCSRTHDGSSPGSENGAENGTGRNGTARVTANSGSCTEGGQMSR</sequence>
<organism evidence="2 3">
    <name type="scientific">Saccharothrix mutabilis subsp. mutabilis</name>
    <dbReference type="NCBI Taxonomy" id="66855"/>
    <lineage>
        <taxon>Bacteria</taxon>
        <taxon>Bacillati</taxon>
        <taxon>Actinomycetota</taxon>
        <taxon>Actinomycetes</taxon>
        <taxon>Pseudonocardiales</taxon>
        <taxon>Pseudonocardiaceae</taxon>
        <taxon>Saccharothrix</taxon>
    </lineage>
</organism>
<dbReference type="Proteomes" id="UP001500416">
    <property type="component" value="Unassembled WGS sequence"/>
</dbReference>
<feature type="compositionally biased region" description="Low complexity" evidence="1">
    <location>
        <begin position="12"/>
        <end position="22"/>
    </location>
</feature>
<feature type="compositionally biased region" description="Polar residues" evidence="1">
    <location>
        <begin position="137"/>
        <end position="160"/>
    </location>
</feature>
<proteinExistence type="predicted"/>
<feature type="compositionally biased region" description="Polar residues" evidence="1">
    <location>
        <begin position="169"/>
        <end position="186"/>
    </location>
</feature>